<keyword evidence="4" id="KW-1185">Reference proteome</keyword>
<feature type="domain" description="EGF-like" evidence="1 2">
    <location>
        <begin position="374"/>
        <end position="385"/>
    </location>
</feature>
<evidence type="ECO:0000259" key="2">
    <source>
        <dbReference type="PROSITE" id="PS01186"/>
    </source>
</evidence>
<sequence>MKRLVLEIVCGSPPSGSSNPSVDFIGSRSASGMPVTDFASGLLVITVPRLKVVSHVLAVYELRIYDGAERGTRLTMDVNLQKRFETVKNCFGQLETDVEWIEYQSVRSAFYTTVDLTAVKLSNDLSGTLHLLCTGNQMHSLQFRVHVTHRNHHPPTFSKSHYQFFVPITLPVGGRVGEMEVHDNDPVIYNSERSLDFTRDQQLFTVHEDGSLFLKEELINQIAFKPLHMEVLAIDYGSPQLFSIANLTVIPVTVSQVERLRVNVATEDYQIFEWDAPSYGKPMGYRLSIANDEGVQYEEELDGGRTVALRKAPLSSSGNFSFNVAAIDSKGETPSEWQRFVVIQNECASGGVPLCYHGPFNRVEQFVDHRGPHCQCFYGFIGVSCDKTAQTSGHYKMAFKKEIFLLNYAIYLWRLAQLHSLNFMSLRNS</sequence>
<proteinExistence type="predicted"/>
<dbReference type="AlphaFoldDB" id="A0A0D8XKS8"/>
<dbReference type="CDD" id="cd11304">
    <property type="entry name" value="Cadherin_repeat"/>
    <property type="match status" value="1"/>
</dbReference>
<dbReference type="PROSITE" id="PS01186">
    <property type="entry name" value="EGF_2"/>
    <property type="match status" value="1"/>
</dbReference>
<reference evidence="3 4" key="1">
    <citation type="submission" date="2013-11" db="EMBL/GenBank/DDBJ databases">
        <title>Draft genome of the bovine lungworm Dictyocaulus viviparus.</title>
        <authorList>
            <person name="Mitreva M."/>
        </authorList>
    </citation>
    <scope>NUCLEOTIDE SEQUENCE [LARGE SCALE GENOMIC DNA]</scope>
    <source>
        <strain evidence="3 4">HannoverDv2000</strain>
    </source>
</reference>
<dbReference type="InterPro" id="IPR015919">
    <property type="entry name" value="Cadherin-like_sf"/>
</dbReference>
<dbReference type="OrthoDB" id="5795156at2759"/>
<organism evidence="3 4">
    <name type="scientific">Dictyocaulus viviparus</name>
    <name type="common">Bovine lungworm</name>
    <dbReference type="NCBI Taxonomy" id="29172"/>
    <lineage>
        <taxon>Eukaryota</taxon>
        <taxon>Metazoa</taxon>
        <taxon>Ecdysozoa</taxon>
        <taxon>Nematoda</taxon>
        <taxon>Chromadorea</taxon>
        <taxon>Rhabditida</taxon>
        <taxon>Rhabditina</taxon>
        <taxon>Rhabditomorpha</taxon>
        <taxon>Strongyloidea</taxon>
        <taxon>Metastrongylidae</taxon>
        <taxon>Dictyocaulus</taxon>
    </lineage>
</organism>
<evidence type="ECO:0000313" key="4">
    <source>
        <dbReference type="Proteomes" id="UP000053766"/>
    </source>
</evidence>
<dbReference type="SUPFAM" id="SSF49313">
    <property type="entry name" value="Cadherin-like"/>
    <property type="match status" value="1"/>
</dbReference>
<dbReference type="GO" id="GO:0016020">
    <property type="term" value="C:membrane"/>
    <property type="evidence" value="ECO:0007669"/>
    <property type="project" value="InterPro"/>
</dbReference>
<name>A0A0D8XKS8_DICVI</name>
<evidence type="ECO:0000313" key="3">
    <source>
        <dbReference type="EMBL" id="KJH44387.1"/>
    </source>
</evidence>
<dbReference type="GO" id="GO:0005509">
    <property type="term" value="F:calcium ion binding"/>
    <property type="evidence" value="ECO:0007669"/>
    <property type="project" value="InterPro"/>
</dbReference>
<gene>
    <name evidence="3" type="ORF">DICVIV_09575</name>
</gene>
<evidence type="ECO:0000259" key="1">
    <source>
        <dbReference type="PROSITE" id="PS00022"/>
    </source>
</evidence>
<accession>A0A0D8XKS8</accession>
<dbReference type="EMBL" id="KN716477">
    <property type="protein sequence ID" value="KJH44387.1"/>
    <property type="molecule type" value="Genomic_DNA"/>
</dbReference>
<reference evidence="4" key="2">
    <citation type="journal article" date="2016" name="Sci. Rep.">
        <title>Dictyocaulus viviparus genome, variome and transcriptome elucidate lungworm biology and support future intervention.</title>
        <authorList>
            <person name="McNulty S.N."/>
            <person name="Strube C."/>
            <person name="Rosa B.A."/>
            <person name="Martin J.C."/>
            <person name="Tyagi R."/>
            <person name="Choi Y.J."/>
            <person name="Wang Q."/>
            <person name="Hallsworth Pepin K."/>
            <person name="Zhang X."/>
            <person name="Ozersky P."/>
            <person name="Wilson R.K."/>
            <person name="Sternberg P.W."/>
            <person name="Gasser R.B."/>
            <person name="Mitreva M."/>
        </authorList>
    </citation>
    <scope>NUCLEOTIDE SEQUENCE [LARGE SCALE GENOMIC DNA]</scope>
    <source>
        <strain evidence="4">HannoverDv2000</strain>
    </source>
</reference>
<protein>
    <submittedName>
        <fullName evidence="3">Fibronectin type III domain protein</fullName>
    </submittedName>
</protein>
<dbReference type="PROSITE" id="PS00022">
    <property type="entry name" value="EGF_1"/>
    <property type="match status" value="1"/>
</dbReference>
<dbReference type="InterPro" id="IPR000742">
    <property type="entry name" value="EGF"/>
</dbReference>
<dbReference type="Proteomes" id="UP000053766">
    <property type="component" value="Unassembled WGS sequence"/>
</dbReference>
<dbReference type="Gene3D" id="2.60.40.60">
    <property type="entry name" value="Cadherins"/>
    <property type="match status" value="1"/>
</dbReference>